<reference evidence="2" key="1">
    <citation type="submission" date="2016-10" db="EMBL/GenBank/DDBJ databases">
        <authorList>
            <person name="Varghese N."/>
            <person name="Submissions S."/>
        </authorList>
    </citation>
    <scope>NUCLEOTIDE SEQUENCE [LARGE SCALE GENOMIC DNA]</scope>
    <source>
        <strain evidence="2">DSM 6150</strain>
    </source>
</reference>
<dbReference type="InterPro" id="IPR052555">
    <property type="entry name" value="dCTP_Pyrophosphatase"/>
</dbReference>
<protein>
    <submittedName>
        <fullName evidence="1">NTP pyrophosphatase, house-cleaning of non-canonical NTPs</fullName>
    </submittedName>
</protein>
<dbReference type="CDD" id="cd11537">
    <property type="entry name" value="NTP-PPase_RS21-C6_like"/>
    <property type="match status" value="1"/>
</dbReference>
<dbReference type="EMBL" id="FOVE01000005">
    <property type="protein sequence ID" value="SFN25175.1"/>
    <property type="molecule type" value="Genomic_DNA"/>
</dbReference>
<dbReference type="PIRSF" id="PIRSF029826">
    <property type="entry name" value="UCP029826_pph"/>
    <property type="match status" value="1"/>
</dbReference>
<evidence type="ECO:0000313" key="2">
    <source>
        <dbReference type="Proteomes" id="UP000242869"/>
    </source>
</evidence>
<sequence length="107" mass="12399">MNLNELILQLREFARERDWERYHTPKNLAMAMSVEMAELVEHFQWLTADESQAVKDAPDKLQAISEEMADILLYLVRMADVLGVDLDQATQRKLVLNALKYPPITKV</sequence>
<dbReference type="GO" id="GO:0047429">
    <property type="term" value="F:nucleoside triphosphate diphosphatase activity"/>
    <property type="evidence" value="ECO:0007669"/>
    <property type="project" value="InterPro"/>
</dbReference>
<dbReference type="Pfam" id="PF12643">
    <property type="entry name" value="MazG-like"/>
    <property type="match status" value="1"/>
</dbReference>
<proteinExistence type="predicted"/>
<dbReference type="SUPFAM" id="SSF101386">
    <property type="entry name" value="all-alpha NTP pyrophosphatases"/>
    <property type="match status" value="1"/>
</dbReference>
<dbReference type="Proteomes" id="UP000242869">
    <property type="component" value="Unassembled WGS sequence"/>
</dbReference>
<dbReference type="OrthoDB" id="9791898at2"/>
<dbReference type="InterPro" id="IPR025984">
    <property type="entry name" value="DCTPP"/>
</dbReference>
<evidence type="ECO:0000313" key="1">
    <source>
        <dbReference type="EMBL" id="SFN25175.1"/>
    </source>
</evidence>
<dbReference type="STRING" id="83765.SAMN05660284_01028"/>
<dbReference type="Gene3D" id="1.10.287.1080">
    <property type="entry name" value="MazG-like"/>
    <property type="match status" value="1"/>
</dbReference>
<accession>A0A1I4XHB8</accession>
<dbReference type="AlphaFoldDB" id="A0A1I4XHB8"/>
<keyword evidence="2" id="KW-1185">Reference proteome</keyword>
<name>A0A1I4XHB8_9NEIS</name>
<dbReference type="GO" id="GO:0009143">
    <property type="term" value="P:nucleoside triphosphate catabolic process"/>
    <property type="evidence" value="ECO:0007669"/>
    <property type="project" value="InterPro"/>
</dbReference>
<gene>
    <name evidence="1" type="ORF">SAMN05660284_01028</name>
</gene>
<organism evidence="1 2">
    <name type="scientific">Formivibrio citricus</name>
    <dbReference type="NCBI Taxonomy" id="83765"/>
    <lineage>
        <taxon>Bacteria</taxon>
        <taxon>Pseudomonadati</taxon>
        <taxon>Pseudomonadota</taxon>
        <taxon>Betaproteobacteria</taxon>
        <taxon>Neisseriales</taxon>
        <taxon>Chitinibacteraceae</taxon>
        <taxon>Formivibrio</taxon>
    </lineage>
</organism>
<dbReference type="PANTHER" id="PTHR46523:SF1">
    <property type="entry name" value="DCTP PYROPHOSPHATASE 1"/>
    <property type="match status" value="1"/>
</dbReference>
<dbReference type="RefSeq" id="WP_091192219.1">
    <property type="nucleotide sequence ID" value="NZ_FOVE01000005.1"/>
</dbReference>
<dbReference type="PANTHER" id="PTHR46523">
    <property type="entry name" value="DCTP PYROPHOSPHATASE 1"/>
    <property type="match status" value="1"/>
</dbReference>